<dbReference type="RefSeq" id="WP_258303199.1">
    <property type="nucleotide sequence ID" value="NZ_CP078063.1"/>
</dbReference>
<feature type="domain" description="Archaeal Type IV pilin N-terminal" evidence="2">
    <location>
        <begin position="16"/>
        <end position="84"/>
    </location>
</feature>
<dbReference type="Pfam" id="PF07790">
    <property type="entry name" value="Pilin_N"/>
    <property type="match status" value="1"/>
</dbReference>
<dbReference type="EMBL" id="CP078063">
    <property type="protein sequence ID" value="UVE51473.1"/>
    <property type="molecule type" value="Genomic_DNA"/>
</dbReference>
<gene>
    <name evidence="3" type="ORF">KU306_06235</name>
</gene>
<keyword evidence="1" id="KW-1133">Transmembrane helix</keyword>
<reference evidence="3" key="1">
    <citation type="submission" date="2021-07" db="EMBL/GenBank/DDBJ databases">
        <title>Studies on halocins as antimicrobial molecules from haloarchaea.</title>
        <authorList>
            <person name="Kumar S."/>
            <person name="Khare S.K."/>
        </authorList>
    </citation>
    <scope>NUCLEOTIDE SEQUENCE</scope>
    <source>
        <strain evidence="3">NCIM 5678</strain>
    </source>
</reference>
<dbReference type="GeneID" id="74528479"/>
<organism evidence="3 4">
    <name type="scientific">Haloferax larsenii</name>
    <dbReference type="NCBI Taxonomy" id="302484"/>
    <lineage>
        <taxon>Archaea</taxon>
        <taxon>Methanobacteriati</taxon>
        <taxon>Methanobacteriota</taxon>
        <taxon>Stenosarchaea group</taxon>
        <taxon>Halobacteria</taxon>
        <taxon>Halobacteriales</taxon>
        <taxon>Haloferacaceae</taxon>
        <taxon>Haloferax</taxon>
    </lineage>
</organism>
<accession>A0ABY5RJ63</accession>
<protein>
    <submittedName>
        <fullName evidence="3">Type IV pilin</fullName>
    </submittedName>
</protein>
<dbReference type="InterPro" id="IPR012859">
    <property type="entry name" value="Pilin_N_archaeal"/>
</dbReference>
<keyword evidence="4" id="KW-1185">Reference proteome</keyword>
<name>A0ABY5RJ63_HALLR</name>
<keyword evidence="1" id="KW-0812">Transmembrane</keyword>
<evidence type="ECO:0000313" key="3">
    <source>
        <dbReference type="EMBL" id="UVE51473.1"/>
    </source>
</evidence>
<evidence type="ECO:0000259" key="2">
    <source>
        <dbReference type="Pfam" id="PF07790"/>
    </source>
</evidence>
<sequence>MPRQLASDTRGSTVLIGGVLMVGIVVVIAGVVGAAAFDVAESTPTPNQPTMLSLSVTGSAFELTHDAGAPVQVSSLRLRVSINGEELRHQPPVPFFSAAGFKPGPTGPFNTASDGTWTVGETAGFELAGTNAPTVTSGARVVVRVYEEDTLVAVVRATAS</sequence>
<feature type="transmembrane region" description="Helical" evidence="1">
    <location>
        <begin position="12"/>
        <end position="37"/>
    </location>
</feature>
<evidence type="ECO:0000256" key="1">
    <source>
        <dbReference type="SAM" id="Phobius"/>
    </source>
</evidence>
<dbReference type="Proteomes" id="UP001058330">
    <property type="component" value="Chromosome"/>
</dbReference>
<keyword evidence="1" id="KW-0472">Membrane</keyword>
<proteinExistence type="predicted"/>
<evidence type="ECO:0000313" key="4">
    <source>
        <dbReference type="Proteomes" id="UP001058330"/>
    </source>
</evidence>